<dbReference type="AlphaFoldDB" id="A0A438HLW6"/>
<dbReference type="Proteomes" id="UP000288805">
    <property type="component" value="Unassembled WGS sequence"/>
</dbReference>
<dbReference type="EMBL" id="QGNW01000204">
    <property type="protein sequence ID" value="RVW85442.1"/>
    <property type="molecule type" value="Genomic_DNA"/>
</dbReference>
<reference evidence="1 2" key="1">
    <citation type="journal article" date="2018" name="PLoS Genet.">
        <title>Population sequencing reveals clonal diversity and ancestral inbreeding in the grapevine cultivar Chardonnay.</title>
        <authorList>
            <person name="Roach M.J."/>
            <person name="Johnson D.L."/>
            <person name="Bohlmann J."/>
            <person name="van Vuuren H.J."/>
            <person name="Jones S.J."/>
            <person name="Pretorius I.S."/>
            <person name="Schmidt S.A."/>
            <person name="Borneman A.R."/>
        </authorList>
    </citation>
    <scope>NUCLEOTIDE SEQUENCE [LARGE SCALE GENOMIC DNA]</scope>
    <source>
        <strain evidence="2">cv. Chardonnay</strain>
        <tissue evidence="1">Leaf</tissue>
    </source>
</reference>
<evidence type="ECO:0000313" key="2">
    <source>
        <dbReference type="Proteomes" id="UP000288805"/>
    </source>
</evidence>
<accession>A0A438HLW6</accession>
<evidence type="ECO:0000313" key="1">
    <source>
        <dbReference type="EMBL" id="RVW85442.1"/>
    </source>
</evidence>
<protein>
    <submittedName>
        <fullName evidence="1">Uncharacterized protein</fullName>
    </submittedName>
</protein>
<name>A0A438HLW6_VITVI</name>
<proteinExistence type="predicted"/>
<sequence>MKLEQLKFISSADKEDLECPFGKALILDALADL</sequence>
<gene>
    <name evidence="1" type="ORF">CK203_039029</name>
</gene>
<organism evidence="1 2">
    <name type="scientific">Vitis vinifera</name>
    <name type="common">Grape</name>
    <dbReference type="NCBI Taxonomy" id="29760"/>
    <lineage>
        <taxon>Eukaryota</taxon>
        <taxon>Viridiplantae</taxon>
        <taxon>Streptophyta</taxon>
        <taxon>Embryophyta</taxon>
        <taxon>Tracheophyta</taxon>
        <taxon>Spermatophyta</taxon>
        <taxon>Magnoliopsida</taxon>
        <taxon>eudicotyledons</taxon>
        <taxon>Gunneridae</taxon>
        <taxon>Pentapetalae</taxon>
        <taxon>rosids</taxon>
        <taxon>Vitales</taxon>
        <taxon>Vitaceae</taxon>
        <taxon>Viteae</taxon>
        <taxon>Vitis</taxon>
    </lineage>
</organism>
<comment type="caution">
    <text evidence="1">The sequence shown here is derived from an EMBL/GenBank/DDBJ whole genome shotgun (WGS) entry which is preliminary data.</text>
</comment>